<name>U4LEN6_PYROM</name>
<dbReference type="InterPro" id="IPR008271">
    <property type="entry name" value="Ser/Thr_kinase_AS"/>
</dbReference>
<dbReference type="Proteomes" id="UP000018144">
    <property type="component" value="Unassembled WGS sequence"/>
</dbReference>
<dbReference type="OrthoDB" id="5337378at2759"/>
<keyword evidence="1" id="KW-0808">Transferase</keyword>
<dbReference type="eggNOG" id="ENOG502SND1">
    <property type="taxonomic scope" value="Eukaryota"/>
</dbReference>
<reference evidence="1 2" key="1">
    <citation type="journal article" date="2013" name="PLoS Genet.">
        <title>The genome and development-dependent transcriptomes of Pyronema confluens: a window into fungal evolution.</title>
        <authorList>
            <person name="Traeger S."/>
            <person name="Altegoer F."/>
            <person name="Freitag M."/>
            <person name="Gabaldon T."/>
            <person name="Kempken F."/>
            <person name="Kumar A."/>
            <person name="Marcet-Houben M."/>
            <person name="Poggeler S."/>
            <person name="Stajich J.E."/>
            <person name="Nowrousian M."/>
        </authorList>
    </citation>
    <scope>NUCLEOTIDE SEQUENCE [LARGE SCALE GENOMIC DNA]</scope>
    <source>
        <strain evidence="2">CBS 100304</strain>
        <tissue evidence="1">Vegetative mycelium</tissue>
    </source>
</reference>
<keyword evidence="2" id="KW-1185">Reference proteome</keyword>
<dbReference type="AlphaFoldDB" id="U4LEN6"/>
<dbReference type="STRING" id="1076935.U4LEN6"/>
<keyword evidence="1" id="KW-0418">Kinase</keyword>
<dbReference type="GO" id="GO:0004672">
    <property type="term" value="F:protein kinase activity"/>
    <property type="evidence" value="ECO:0007669"/>
    <property type="project" value="InterPro"/>
</dbReference>
<protein>
    <submittedName>
        <fullName evidence="1">Similar to Serine/threonine-protein kinase WNK2 acc. no. Q3UH66</fullName>
    </submittedName>
</protein>
<dbReference type="Gene3D" id="1.10.510.10">
    <property type="entry name" value="Transferase(Phosphotransferase) domain 1"/>
    <property type="match status" value="1"/>
</dbReference>
<dbReference type="PROSITE" id="PS00108">
    <property type="entry name" value="PROTEIN_KINASE_ST"/>
    <property type="match status" value="1"/>
</dbReference>
<dbReference type="EMBL" id="HF935409">
    <property type="protein sequence ID" value="CCX30017.1"/>
    <property type="molecule type" value="Genomic_DNA"/>
</dbReference>
<organism evidence="1 2">
    <name type="scientific">Pyronema omphalodes (strain CBS 100304)</name>
    <name type="common">Pyronema confluens</name>
    <dbReference type="NCBI Taxonomy" id="1076935"/>
    <lineage>
        <taxon>Eukaryota</taxon>
        <taxon>Fungi</taxon>
        <taxon>Dikarya</taxon>
        <taxon>Ascomycota</taxon>
        <taxon>Pezizomycotina</taxon>
        <taxon>Pezizomycetes</taxon>
        <taxon>Pezizales</taxon>
        <taxon>Pyronemataceae</taxon>
        <taxon>Pyronema</taxon>
    </lineage>
</organism>
<accession>U4LEN6</accession>
<evidence type="ECO:0000313" key="2">
    <source>
        <dbReference type="Proteomes" id="UP000018144"/>
    </source>
</evidence>
<dbReference type="InterPro" id="IPR011009">
    <property type="entry name" value="Kinase-like_dom_sf"/>
</dbReference>
<gene>
    <name evidence="1" type="ORF">PCON_07945</name>
</gene>
<sequence>MSSDGKWPAEIPATLYFANSNAPGEFEAGLEEKRRKGGFIYAIDYFWVDGWLGGGGWRLVTPFLTSGTLETLAGLVRHCKMTPKELDLLYRKRFRGVLEALKEMHDIGYTHDDVKMDNIFISPTNSFLLGDLGNVREHAHDLHTLKDIHTGAKDYRVGDTQRAIRTYLTFLRVSCGDKRWFDYEFGARREEWSKFYWRCKDSNATAKELLWSDPFWAEGEGAREGLCNEFEAQIDKMREEIRRWKLGETKQPEWYVGEKCENCCYKRMAWDSTNVENELACVCCGFMERFTPWKRRLSQSSY</sequence>
<dbReference type="SUPFAM" id="SSF56112">
    <property type="entry name" value="Protein kinase-like (PK-like)"/>
    <property type="match status" value="1"/>
</dbReference>
<evidence type="ECO:0000313" key="1">
    <source>
        <dbReference type="EMBL" id="CCX30017.1"/>
    </source>
</evidence>
<proteinExistence type="predicted"/>